<dbReference type="SMART" id="SM00718">
    <property type="entry name" value="DM4_12"/>
    <property type="match status" value="1"/>
</dbReference>
<evidence type="ECO:0000313" key="1">
    <source>
        <dbReference type="RefSeq" id="XP_028142876.1"/>
    </source>
</evidence>
<dbReference type="AlphaFoldDB" id="A0A6P7G1X2"/>
<name>A0A6P7G1X2_DIAVI</name>
<dbReference type="InterPro" id="IPR006631">
    <property type="entry name" value="DM4_12"/>
</dbReference>
<dbReference type="InParanoid" id="A0A6P7G1X2"/>
<protein>
    <submittedName>
        <fullName evidence="1">Uncharacterized protein LOC114336716</fullName>
    </submittedName>
</protein>
<dbReference type="PANTHER" id="PTHR21398:SF11">
    <property type="entry name" value="HDC15381-RELATED"/>
    <property type="match status" value="1"/>
</dbReference>
<dbReference type="RefSeq" id="XP_028142876.1">
    <property type="nucleotide sequence ID" value="XM_028287075.1"/>
</dbReference>
<proteinExistence type="predicted"/>
<gene>
    <name evidence="1" type="primary">LOC114336716</name>
</gene>
<dbReference type="Pfam" id="PF07841">
    <property type="entry name" value="DM4_12"/>
    <property type="match status" value="1"/>
</dbReference>
<dbReference type="PANTHER" id="PTHR21398">
    <property type="entry name" value="AGAP007094-PA"/>
    <property type="match status" value="1"/>
</dbReference>
<accession>A0A6P7G1X2</accession>
<reference evidence="1" key="1">
    <citation type="submission" date="2025-08" db="UniProtKB">
        <authorList>
            <consortium name="RefSeq"/>
        </authorList>
    </citation>
    <scope>IDENTIFICATION</scope>
    <source>
        <tissue evidence="1">Whole insect</tissue>
    </source>
</reference>
<organism evidence="1">
    <name type="scientific">Diabrotica virgifera virgifera</name>
    <name type="common">western corn rootworm</name>
    <dbReference type="NCBI Taxonomy" id="50390"/>
    <lineage>
        <taxon>Eukaryota</taxon>
        <taxon>Metazoa</taxon>
        <taxon>Ecdysozoa</taxon>
        <taxon>Arthropoda</taxon>
        <taxon>Hexapoda</taxon>
        <taxon>Insecta</taxon>
        <taxon>Pterygota</taxon>
        <taxon>Neoptera</taxon>
        <taxon>Endopterygota</taxon>
        <taxon>Coleoptera</taxon>
        <taxon>Polyphaga</taxon>
        <taxon>Cucujiformia</taxon>
        <taxon>Chrysomeloidea</taxon>
        <taxon>Chrysomelidae</taxon>
        <taxon>Galerucinae</taxon>
        <taxon>Diabroticina</taxon>
        <taxon>Diabroticites</taxon>
        <taxon>Diabrotica</taxon>
    </lineage>
</organism>
<sequence>MRGFCYIMILTFFIQFYDINSLKHKHRSKRYLVYPYGGSFKIVIGIGIPVKLGSKQSMAIGWNLQMQYAVAQNITQLQSYPPMYSGKRSVDFPPDAKSDRVIFYTAFEELFDSEGLNGRQCLLRSICENAMDSLAHEANGLYGKLFNIVLTPNYGDGEVSPDLDPSYLDAQKAGEYGVECQTLYPSCALKDGLLNLFSILDNTLSY</sequence>